<dbReference type="Pfam" id="PF02076">
    <property type="entry name" value="STE3"/>
    <property type="match status" value="1"/>
</dbReference>
<name>A0A9P7GME2_9AGAR</name>
<evidence type="ECO:0000256" key="5">
    <source>
        <dbReference type="ARBA" id="ARBA00022989"/>
    </source>
</evidence>
<accession>A0A9P7GME2</accession>
<dbReference type="GO" id="GO:0005886">
    <property type="term" value="C:plasma membrane"/>
    <property type="evidence" value="ECO:0007669"/>
    <property type="project" value="TreeGrafter"/>
</dbReference>
<evidence type="ECO:0000313" key="11">
    <source>
        <dbReference type="EMBL" id="KAG5649612.1"/>
    </source>
</evidence>
<dbReference type="PRINTS" id="PR00901">
    <property type="entry name" value="PHEROMONEBAR"/>
</dbReference>
<gene>
    <name evidence="11" type="ORF">H0H81_002851</name>
</gene>
<feature type="transmembrane region" description="Helical" evidence="10">
    <location>
        <begin position="21"/>
        <end position="45"/>
    </location>
</feature>
<dbReference type="AlphaFoldDB" id="A0A9P7GME2"/>
<comment type="caution">
    <text evidence="11">The sequence shown here is derived from an EMBL/GenBank/DDBJ whole genome shotgun (WGS) entry which is preliminary data.</text>
</comment>
<protein>
    <submittedName>
        <fullName evidence="11">Uncharacterized protein</fullName>
    </submittedName>
</protein>
<evidence type="ECO:0000256" key="8">
    <source>
        <dbReference type="ARBA" id="ARBA00023170"/>
    </source>
</evidence>
<keyword evidence="5 10" id="KW-1133">Transmembrane helix</keyword>
<sequence length="196" mass="22685">MRRRAQFSEFLSSNTTLTINRYFRLMALATVELMMNTPITAYGLYLNAIRTDIYPWKSWADIHFDWYTIDTFPAIFWRSNSLQVVALELSRWSPVICAFTFFAFFGFADESRKHYRLAYWAIAKRFGVSPPSPPSKSSSVFSFVFLLDGLANPSSPYQIKRLHSSQAHYRLANPHLPSTPITTRAPRLLRCFCCAQ</sequence>
<comment type="subcellular location">
    <subcellularLocation>
        <location evidence="1">Membrane</location>
        <topology evidence="1">Multi-pass membrane protein</topology>
    </subcellularLocation>
</comment>
<evidence type="ECO:0000256" key="7">
    <source>
        <dbReference type="ARBA" id="ARBA00023136"/>
    </source>
</evidence>
<dbReference type="InterPro" id="IPR001499">
    <property type="entry name" value="GPCR_STE3"/>
</dbReference>
<keyword evidence="8" id="KW-0675">Receptor</keyword>
<dbReference type="GO" id="GO:0004934">
    <property type="term" value="F:mating-type alpha-factor pheromone receptor activity"/>
    <property type="evidence" value="ECO:0007669"/>
    <property type="project" value="InterPro"/>
</dbReference>
<keyword evidence="12" id="KW-1185">Reference proteome</keyword>
<keyword evidence="9" id="KW-0807">Transducer</keyword>
<evidence type="ECO:0000256" key="2">
    <source>
        <dbReference type="ARBA" id="ARBA00011085"/>
    </source>
</evidence>
<keyword evidence="6" id="KW-0297">G-protein coupled receptor</keyword>
<dbReference type="PANTHER" id="PTHR28097">
    <property type="entry name" value="PHEROMONE A FACTOR RECEPTOR"/>
    <property type="match status" value="1"/>
</dbReference>
<reference evidence="11" key="1">
    <citation type="submission" date="2021-02" db="EMBL/GenBank/DDBJ databases">
        <authorList>
            <person name="Nieuwenhuis M."/>
            <person name="Van De Peppel L.J.J."/>
        </authorList>
    </citation>
    <scope>NUCLEOTIDE SEQUENCE</scope>
    <source>
        <strain evidence="11">D49</strain>
    </source>
</reference>
<evidence type="ECO:0000313" key="12">
    <source>
        <dbReference type="Proteomes" id="UP000717328"/>
    </source>
</evidence>
<evidence type="ECO:0000256" key="10">
    <source>
        <dbReference type="SAM" id="Phobius"/>
    </source>
</evidence>
<dbReference type="EMBL" id="JABCKI010000836">
    <property type="protein sequence ID" value="KAG5649612.1"/>
    <property type="molecule type" value="Genomic_DNA"/>
</dbReference>
<evidence type="ECO:0000256" key="3">
    <source>
        <dbReference type="ARBA" id="ARBA00022507"/>
    </source>
</evidence>
<organism evidence="11 12">
    <name type="scientific">Sphagnurus paluster</name>
    <dbReference type="NCBI Taxonomy" id="117069"/>
    <lineage>
        <taxon>Eukaryota</taxon>
        <taxon>Fungi</taxon>
        <taxon>Dikarya</taxon>
        <taxon>Basidiomycota</taxon>
        <taxon>Agaricomycotina</taxon>
        <taxon>Agaricomycetes</taxon>
        <taxon>Agaricomycetidae</taxon>
        <taxon>Agaricales</taxon>
        <taxon>Tricholomatineae</taxon>
        <taxon>Lyophyllaceae</taxon>
        <taxon>Sphagnurus</taxon>
    </lineage>
</organism>
<comment type="similarity">
    <text evidence="2">Belongs to the G-protein coupled receptor 4 family.</text>
</comment>
<reference evidence="11" key="2">
    <citation type="submission" date="2021-10" db="EMBL/GenBank/DDBJ databases">
        <title>Phylogenomics reveals ancestral predisposition of the termite-cultivated fungus Termitomyces towards a domesticated lifestyle.</title>
        <authorList>
            <person name="Auxier B."/>
            <person name="Grum-Grzhimaylo A."/>
            <person name="Cardenas M.E."/>
            <person name="Lodge J.D."/>
            <person name="Laessoe T."/>
            <person name="Pedersen O."/>
            <person name="Smith M.E."/>
            <person name="Kuyper T.W."/>
            <person name="Franco-Molano E.A."/>
            <person name="Baroni T.J."/>
            <person name="Aanen D.K."/>
        </authorList>
    </citation>
    <scope>NUCLEOTIDE SEQUENCE</scope>
    <source>
        <strain evidence="11">D49</strain>
    </source>
</reference>
<evidence type="ECO:0000256" key="9">
    <source>
        <dbReference type="ARBA" id="ARBA00023224"/>
    </source>
</evidence>
<evidence type="ECO:0000256" key="6">
    <source>
        <dbReference type="ARBA" id="ARBA00023040"/>
    </source>
</evidence>
<dbReference type="PANTHER" id="PTHR28097:SF1">
    <property type="entry name" value="PHEROMONE A FACTOR RECEPTOR"/>
    <property type="match status" value="1"/>
</dbReference>
<dbReference type="PRINTS" id="PR00899">
    <property type="entry name" value="GPCRSTE3"/>
</dbReference>
<evidence type="ECO:0000256" key="4">
    <source>
        <dbReference type="ARBA" id="ARBA00022692"/>
    </source>
</evidence>
<dbReference type="Proteomes" id="UP000717328">
    <property type="component" value="Unassembled WGS sequence"/>
</dbReference>
<evidence type="ECO:0000256" key="1">
    <source>
        <dbReference type="ARBA" id="ARBA00004141"/>
    </source>
</evidence>
<feature type="transmembrane region" description="Helical" evidence="10">
    <location>
        <begin position="89"/>
        <end position="108"/>
    </location>
</feature>
<proteinExistence type="inferred from homology"/>
<dbReference type="InterPro" id="IPR000481">
    <property type="entry name" value="GPCR_Pheromne_B_alpha_rcpt"/>
</dbReference>
<dbReference type="OrthoDB" id="2874149at2759"/>
<keyword evidence="7 10" id="KW-0472">Membrane</keyword>
<keyword evidence="3" id="KW-0589">Pheromone response</keyword>
<dbReference type="GO" id="GO:0000750">
    <property type="term" value="P:pheromone-dependent signal transduction involved in conjugation with cellular fusion"/>
    <property type="evidence" value="ECO:0007669"/>
    <property type="project" value="TreeGrafter"/>
</dbReference>
<keyword evidence="4 10" id="KW-0812">Transmembrane</keyword>